<name>A0A3N4J6R4_9PEZI</name>
<dbReference type="PANTHER" id="PTHR10972">
    <property type="entry name" value="OXYSTEROL-BINDING PROTEIN-RELATED"/>
    <property type="match status" value="1"/>
</dbReference>
<proteinExistence type="inferred from homology"/>
<organism evidence="4 5">
    <name type="scientific">Choiromyces venosus 120613-1</name>
    <dbReference type="NCBI Taxonomy" id="1336337"/>
    <lineage>
        <taxon>Eukaryota</taxon>
        <taxon>Fungi</taxon>
        <taxon>Dikarya</taxon>
        <taxon>Ascomycota</taxon>
        <taxon>Pezizomycotina</taxon>
        <taxon>Pezizomycetes</taxon>
        <taxon>Pezizales</taxon>
        <taxon>Tuberaceae</taxon>
        <taxon>Choiromyces</taxon>
    </lineage>
</organism>
<dbReference type="InterPro" id="IPR037239">
    <property type="entry name" value="OSBP_sf"/>
</dbReference>
<feature type="region of interest" description="Disordered" evidence="3">
    <location>
        <begin position="394"/>
        <end position="416"/>
    </location>
</feature>
<dbReference type="OrthoDB" id="14833at2759"/>
<protein>
    <submittedName>
        <fullName evidence="4">Oxysterol-binding protein</fullName>
    </submittedName>
</protein>
<evidence type="ECO:0000256" key="3">
    <source>
        <dbReference type="SAM" id="MobiDB-lite"/>
    </source>
</evidence>
<evidence type="ECO:0000313" key="5">
    <source>
        <dbReference type="Proteomes" id="UP000276215"/>
    </source>
</evidence>
<dbReference type="SUPFAM" id="SSF144000">
    <property type="entry name" value="Oxysterol-binding protein-like"/>
    <property type="match status" value="1"/>
</dbReference>
<feature type="region of interest" description="Disordered" evidence="3">
    <location>
        <begin position="316"/>
        <end position="339"/>
    </location>
</feature>
<evidence type="ECO:0000256" key="2">
    <source>
        <dbReference type="RuleBase" id="RU003844"/>
    </source>
</evidence>
<dbReference type="FunFam" id="1.10.287.2720:FF:000003">
    <property type="entry name" value="Oxysterol binding protein"/>
    <property type="match status" value="1"/>
</dbReference>
<sequence length="416" mass="46358">MSTSKEEGGAVPAAAKSSWGPFLKSIASFNGDLASLTAPPFILSPTSLTEYSGYWAEHPEIFTAPAREKDPQKRALLVLKWFLTTLKQQYCSRNEKLGSEKKPLNPFLGELFLGVWKDTTGKIGETQLISEQVSHHPPVTAYAILNNKHGVKLEGYNGQKASFSRGTISVKQIGHAKYHLKEFDEDYLITLPSLHIEGIVYGSPYVELNRSSTIHSSTGYVAQIDYSGKGWVTGKKNTFSATLKKEDSKDVLYTVDGQWSESFVIKEGKSKKELETYDAKTTEITPLYIAPIDEQDPLESRCAWAKVQEAINTGDLETTGTEKSKIENEQRELRRKEKEEGREWERRYFTRVMEDPVFTKLAEGPGMVAEEGKTDGIWVFDEKKFAQVAEKTKAKARGAPKAEEAKVGEAAVNTVA</sequence>
<dbReference type="Gene3D" id="3.30.70.3490">
    <property type="match status" value="1"/>
</dbReference>
<accession>A0A3N4J6R4</accession>
<comment type="similarity">
    <text evidence="1 2">Belongs to the OSBP family.</text>
</comment>
<feature type="compositionally biased region" description="Basic and acidic residues" evidence="3">
    <location>
        <begin position="320"/>
        <end position="339"/>
    </location>
</feature>
<dbReference type="PROSITE" id="PS01013">
    <property type="entry name" value="OSBP"/>
    <property type="match status" value="1"/>
</dbReference>
<dbReference type="GO" id="GO:0005829">
    <property type="term" value="C:cytosol"/>
    <property type="evidence" value="ECO:0007669"/>
    <property type="project" value="TreeGrafter"/>
</dbReference>
<keyword evidence="5" id="KW-1185">Reference proteome</keyword>
<evidence type="ECO:0000256" key="1">
    <source>
        <dbReference type="ARBA" id="ARBA00008842"/>
    </source>
</evidence>
<dbReference type="Pfam" id="PF01237">
    <property type="entry name" value="Oxysterol_BP"/>
    <property type="match status" value="1"/>
</dbReference>
<dbReference type="EMBL" id="ML120462">
    <property type="protein sequence ID" value="RPA92967.1"/>
    <property type="molecule type" value="Genomic_DNA"/>
</dbReference>
<reference evidence="4 5" key="1">
    <citation type="journal article" date="2018" name="Nat. Ecol. Evol.">
        <title>Pezizomycetes genomes reveal the molecular basis of ectomycorrhizal truffle lifestyle.</title>
        <authorList>
            <person name="Murat C."/>
            <person name="Payen T."/>
            <person name="Noel B."/>
            <person name="Kuo A."/>
            <person name="Morin E."/>
            <person name="Chen J."/>
            <person name="Kohler A."/>
            <person name="Krizsan K."/>
            <person name="Balestrini R."/>
            <person name="Da Silva C."/>
            <person name="Montanini B."/>
            <person name="Hainaut M."/>
            <person name="Levati E."/>
            <person name="Barry K.W."/>
            <person name="Belfiori B."/>
            <person name="Cichocki N."/>
            <person name="Clum A."/>
            <person name="Dockter R.B."/>
            <person name="Fauchery L."/>
            <person name="Guy J."/>
            <person name="Iotti M."/>
            <person name="Le Tacon F."/>
            <person name="Lindquist E.A."/>
            <person name="Lipzen A."/>
            <person name="Malagnac F."/>
            <person name="Mello A."/>
            <person name="Molinier V."/>
            <person name="Miyauchi S."/>
            <person name="Poulain J."/>
            <person name="Riccioni C."/>
            <person name="Rubini A."/>
            <person name="Sitrit Y."/>
            <person name="Splivallo R."/>
            <person name="Traeger S."/>
            <person name="Wang M."/>
            <person name="Zifcakova L."/>
            <person name="Wipf D."/>
            <person name="Zambonelli A."/>
            <person name="Paolocci F."/>
            <person name="Nowrousian M."/>
            <person name="Ottonello S."/>
            <person name="Baldrian P."/>
            <person name="Spatafora J.W."/>
            <person name="Henrissat B."/>
            <person name="Nagy L.G."/>
            <person name="Aury J.M."/>
            <person name="Wincker P."/>
            <person name="Grigoriev I.V."/>
            <person name="Bonfante P."/>
            <person name="Martin F.M."/>
        </authorList>
    </citation>
    <scope>NUCLEOTIDE SEQUENCE [LARGE SCALE GENOMIC DNA]</scope>
    <source>
        <strain evidence="4 5">120613-1</strain>
    </source>
</reference>
<evidence type="ECO:0000313" key="4">
    <source>
        <dbReference type="EMBL" id="RPA92967.1"/>
    </source>
</evidence>
<dbReference type="InterPro" id="IPR000648">
    <property type="entry name" value="Oxysterol-bd"/>
</dbReference>
<dbReference type="Proteomes" id="UP000276215">
    <property type="component" value="Unassembled WGS sequence"/>
</dbReference>
<dbReference type="InterPro" id="IPR018494">
    <property type="entry name" value="Oxysterol-bd_CS"/>
</dbReference>
<dbReference type="STRING" id="1336337.A0A3N4J6R4"/>
<dbReference type="AlphaFoldDB" id="A0A3N4J6R4"/>
<dbReference type="Gene3D" id="2.40.160.120">
    <property type="match status" value="1"/>
</dbReference>
<dbReference type="Gene3D" id="6.10.250.1430">
    <property type="match status" value="1"/>
</dbReference>
<dbReference type="PANTHER" id="PTHR10972:SF184">
    <property type="entry name" value="OXYSTEROL-BINDING PROTEIN HOMOLOG 4-RELATED"/>
    <property type="match status" value="1"/>
</dbReference>
<dbReference type="Gene3D" id="1.10.287.2720">
    <property type="match status" value="1"/>
</dbReference>
<dbReference type="GO" id="GO:0008142">
    <property type="term" value="F:oxysterol binding"/>
    <property type="evidence" value="ECO:0007669"/>
    <property type="project" value="TreeGrafter"/>
</dbReference>
<dbReference type="GO" id="GO:0120009">
    <property type="term" value="P:intermembrane lipid transfer"/>
    <property type="evidence" value="ECO:0007669"/>
    <property type="project" value="UniProtKB-ARBA"/>
</dbReference>
<dbReference type="FunFam" id="2.40.160.120:FF:000010">
    <property type="entry name" value="Oxysterol-binding protein homolog 4"/>
    <property type="match status" value="1"/>
</dbReference>
<gene>
    <name evidence="4" type="ORF">L873DRAFT_1707468</name>
</gene>
<dbReference type="GO" id="GO:0016020">
    <property type="term" value="C:membrane"/>
    <property type="evidence" value="ECO:0007669"/>
    <property type="project" value="TreeGrafter"/>
</dbReference>